<dbReference type="GO" id="GO:0005737">
    <property type="term" value="C:cytoplasm"/>
    <property type="evidence" value="ECO:0007669"/>
    <property type="project" value="TreeGrafter"/>
</dbReference>
<comment type="similarity">
    <text evidence="1 5">Belongs to the GTP cyclohydrolase I type 2/NIF3 family.</text>
</comment>
<evidence type="ECO:0000313" key="8">
    <source>
        <dbReference type="Proteomes" id="UP000239800"/>
    </source>
</evidence>
<evidence type="ECO:0000313" key="7">
    <source>
        <dbReference type="EMBL" id="PQB03758.1"/>
    </source>
</evidence>
<keyword evidence="4 5" id="KW-0479">Metal-binding</keyword>
<organism evidence="7 8">
    <name type="scientific">Aureitalea marina</name>
    <dbReference type="NCBI Taxonomy" id="930804"/>
    <lineage>
        <taxon>Bacteria</taxon>
        <taxon>Pseudomonadati</taxon>
        <taxon>Bacteroidota</taxon>
        <taxon>Flavobacteriia</taxon>
        <taxon>Flavobacteriales</taxon>
        <taxon>Flavobacteriaceae</taxon>
        <taxon>Aureitalea</taxon>
    </lineage>
</organism>
<evidence type="ECO:0000256" key="6">
    <source>
        <dbReference type="PIRSR" id="PIRSR602678-1"/>
    </source>
</evidence>
<reference evidence="7 8" key="1">
    <citation type="submission" date="2016-11" db="EMBL/GenBank/DDBJ databases">
        <title>Trade-off between light-utilization and light-protection in marine flavobacteria.</title>
        <authorList>
            <person name="Kumagai Y."/>
        </authorList>
    </citation>
    <scope>NUCLEOTIDE SEQUENCE [LARGE SCALE GENOMIC DNA]</scope>
    <source>
        <strain evidence="7 8">NBRC 107741</strain>
    </source>
</reference>
<dbReference type="InterPro" id="IPR036069">
    <property type="entry name" value="DUF34/NIF3_sf"/>
</dbReference>
<evidence type="ECO:0000256" key="5">
    <source>
        <dbReference type="PIRNR" id="PIRNR037489"/>
    </source>
</evidence>
<dbReference type="Gene3D" id="3.30.70.120">
    <property type="match status" value="1"/>
</dbReference>
<dbReference type="PANTHER" id="PTHR13799">
    <property type="entry name" value="NGG1 INTERACTING FACTOR 3"/>
    <property type="match status" value="1"/>
</dbReference>
<feature type="binding site" evidence="6">
    <location>
        <position position="103"/>
    </location>
    <ligand>
        <name>a divalent metal cation</name>
        <dbReference type="ChEBI" id="CHEBI:60240"/>
        <label>1</label>
    </ligand>
</feature>
<comment type="subunit">
    <text evidence="2">Homohexamer.</text>
</comment>
<name>A0A2S7KMD0_9FLAO</name>
<dbReference type="InterPro" id="IPR017221">
    <property type="entry name" value="DUF34/NIF3_bac"/>
</dbReference>
<feature type="binding site" evidence="6">
    <location>
        <position position="65"/>
    </location>
    <ligand>
        <name>a divalent metal cation</name>
        <dbReference type="ChEBI" id="CHEBI:60240"/>
        <label>1</label>
    </ligand>
</feature>
<sequence>MKVSQLLDQLEELAPLAYSEDFDNTGLLVGDKDQEINGILITHDTLEAVVDEAIDLGCNLILSFHPIIFSGLKKLTGKNYVERAVIKAIRHDIAIVAVHTALDNAWNGVNAAMCEQLGLTDREILLPKKGLISQLTTFVPKQDADRLREALFEAGGGQIGNYSHCSFNLEGEGTFMPNEAANPTLGEAHKLHREAEVRISMTFPSYLQSQVLRVLFKSHPYEEVAYEVSQLENTHQYVGMGMVGQLAETLSPSEFLERLKNVFETPCIRHSELLEGPISRVAVLGGSGSFAIGAAKAAGAQAFVTADLKYHDFYQAEGHLLLCDVGHFESERFTSQILFDFVRKKIANFAPALPKGTQVSQVRTNPIFYF</sequence>
<dbReference type="FunFam" id="3.40.1390.30:FF:000001">
    <property type="entry name" value="GTP cyclohydrolase 1 type 2"/>
    <property type="match status" value="1"/>
</dbReference>
<dbReference type="FunFam" id="3.30.70.120:FF:000006">
    <property type="entry name" value="GTP cyclohydrolase 1 type 2 homolog"/>
    <property type="match status" value="1"/>
</dbReference>
<dbReference type="Pfam" id="PF01784">
    <property type="entry name" value="DUF34_NIF3"/>
    <property type="match status" value="1"/>
</dbReference>
<protein>
    <recommendedName>
        <fullName evidence="3 5">GTP cyclohydrolase 1 type 2 homolog</fullName>
    </recommendedName>
</protein>
<evidence type="ECO:0000256" key="3">
    <source>
        <dbReference type="ARBA" id="ARBA00022112"/>
    </source>
</evidence>
<comment type="caution">
    <text evidence="7">The sequence shown here is derived from an EMBL/GenBank/DDBJ whole genome shotgun (WGS) entry which is preliminary data.</text>
</comment>
<dbReference type="AlphaFoldDB" id="A0A2S7KMD0"/>
<evidence type="ECO:0000256" key="4">
    <source>
        <dbReference type="ARBA" id="ARBA00022723"/>
    </source>
</evidence>
<evidence type="ECO:0000256" key="1">
    <source>
        <dbReference type="ARBA" id="ARBA00006964"/>
    </source>
</evidence>
<dbReference type="RefSeq" id="WP_104811678.1">
    <property type="nucleotide sequence ID" value="NZ_MQUB01000001.1"/>
</dbReference>
<gene>
    <name evidence="7" type="ORF">BST85_01700</name>
</gene>
<evidence type="ECO:0000256" key="2">
    <source>
        <dbReference type="ARBA" id="ARBA00011643"/>
    </source>
</evidence>
<dbReference type="GO" id="GO:0046872">
    <property type="term" value="F:metal ion binding"/>
    <property type="evidence" value="ECO:0007669"/>
    <property type="project" value="UniProtKB-UniRule"/>
</dbReference>
<dbReference type="Gene3D" id="3.40.1390.30">
    <property type="entry name" value="NIF3 (NGG1p interacting factor 3)-like"/>
    <property type="match status" value="1"/>
</dbReference>
<dbReference type="InterPro" id="IPR015867">
    <property type="entry name" value="N-reg_PII/ATP_PRibTrfase_C"/>
</dbReference>
<dbReference type="OrthoDB" id="9792792at2"/>
<dbReference type="Proteomes" id="UP000239800">
    <property type="component" value="Unassembled WGS sequence"/>
</dbReference>
<keyword evidence="8" id="KW-1185">Reference proteome</keyword>
<feature type="binding site" evidence="6">
    <location>
        <position position="327"/>
    </location>
    <ligand>
        <name>a divalent metal cation</name>
        <dbReference type="ChEBI" id="CHEBI:60240"/>
        <label>1</label>
    </ligand>
</feature>
<dbReference type="EMBL" id="MQUB01000001">
    <property type="protein sequence ID" value="PQB03758.1"/>
    <property type="molecule type" value="Genomic_DNA"/>
</dbReference>
<dbReference type="PANTHER" id="PTHR13799:SF14">
    <property type="entry name" value="GTP CYCLOHYDROLASE 1 TYPE 2 HOMOLOG"/>
    <property type="match status" value="1"/>
</dbReference>
<dbReference type="SUPFAM" id="SSF102705">
    <property type="entry name" value="NIF3 (NGG1p interacting factor 3)-like"/>
    <property type="match status" value="1"/>
</dbReference>
<feature type="binding site" evidence="6">
    <location>
        <position position="331"/>
    </location>
    <ligand>
        <name>a divalent metal cation</name>
        <dbReference type="ChEBI" id="CHEBI:60240"/>
        <label>1</label>
    </ligand>
</feature>
<dbReference type="NCBIfam" id="TIGR00486">
    <property type="entry name" value="YbgI_SA1388"/>
    <property type="match status" value="1"/>
</dbReference>
<proteinExistence type="inferred from homology"/>
<dbReference type="InterPro" id="IPR002678">
    <property type="entry name" value="DUF34/NIF3"/>
</dbReference>
<accession>A0A2S7KMD0</accession>
<dbReference type="PIRSF" id="PIRSF037489">
    <property type="entry name" value="UCP037489_NIF3_YqfO"/>
    <property type="match status" value="1"/>
</dbReference>